<dbReference type="PANTHER" id="PTHR35024:SF4">
    <property type="entry name" value="POLYMER-FORMING CYTOSKELETAL PROTEIN"/>
    <property type="match status" value="1"/>
</dbReference>
<reference evidence="2 3" key="1">
    <citation type="submission" date="2017-12" db="EMBL/GenBank/DDBJ databases">
        <authorList>
            <person name="Paulsen S."/>
            <person name="Gram L.K."/>
        </authorList>
    </citation>
    <scope>NUCLEOTIDE SEQUENCE [LARGE SCALE GENOMIC DNA]</scope>
    <source>
        <strain evidence="2 3">S2897</strain>
    </source>
</reference>
<accession>A0A5S3Z5S8</accession>
<evidence type="ECO:0000313" key="3">
    <source>
        <dbReference type="Proteomes" id="UP000305874"/>
    </source>
</evidence>
<dbReference type="Proteomes" id="UP000305874">
    <property type="component" value="Unassembled WGS sequence"/>
</dbReference>
<comment type="caution">
    <text evidence="2">The sequence shown here is derived from an EMBL/GenBank/DDBJ whole genome shotgun (WGS) entry which is preliminary data.</text>
</comment>
<protein>
    <recommendedName>
        <fullName evidence="4">Polymer-forming cytoskeletal protein</fullName>
    </recommendedName>
</protein>
<comment type="similarity">
    <text evidence="1">Belongs to the bactofilin family.</text>
</comment>
<dbReference type="EMBL" id="PNCG01000005">
    <property type="protein sequence ID" value="TMP87604.1"/>
    <property type="molecule type" value="Genomic_DNA"/>
</dbReference>
<dbReference type="Pfam" id="PF04519">
    <property type="entry name" value="Bactofilin"/>
    <property type="match status" value="1"/>
</dbReference>
<evidence type="ECO:0000256" key="1">
    <source>
        <dbReference type="ARBA" id="ARBA00044755"/>
    </source>
</evidence>
<sequence length="141" mass="14666">MFSKNKDTQNSRPALSKNTATPSLIAADVRLTGTLSSQGEVQLDGRIDGDIKADTLIIGSQGQVEGSVEATDVTIKGRVSGSISASKVAIESSAQVQGDVFHDTLSIAAGATMEGQIKQLNKKDSFSVVSNNDVADSQVNK</sequence>
<dbReference type="InterPro" id="IPR007607">
    <property type="entry name" value="BacA/B"/>
</dbReference>
<dbReference type="AlphaFoldDB" id="A0A5S3Z5S8"/>
<organism evidence="2 3">
    <name type="scientific">Pseudoalteromonas ruthenica</name>
    <dbReference type="NCBI Taxonomy" id="151081"/>
    <lineage>
        <taxon>Bacteria</taxon>
        <taxon>Pseudomonadati</taxon>
        <taxon>Pseudomonadota</taxon>
        <taxon>Gammaproteobacteria</taxon>
        <taxon>Alteromonadales</taxon>
        <taxon>Pseudoalteromonadaceae</taxon>
        <taxon>Pseudoalteromonas</taxon>
    </lineage>
</organism>
<name>A0A5S3Z5S8_9GAMM</name>
<reference evidence="3" key="2">
    <citation type="submission" date="2019-06" db="EMBL/GenBank/DDBJ databases">
        <title>Co-occurence of chitin degradation, pigmentation and bioactivity in marine Pseudoalteromonas.</title>
        <authorList>
            <person name="Sonnenschein E.C."/>
            <person name="Bech P.K."/>
        </authorList>
    </citation>
    <scope>NUCLEOTIDE SEQUENCE [LARGE SCALE GENOMIC DNA]</scope>
    <source>
        <strain evidence="3">S2897</strain>
    </source>
</reference>
<evidence type="ECO:0000313" key="2">
    <source>
        <dbReference type="EMBL" id="TMP87604.1"/>
    </source>
</evidence>
<proteinExistence type="inferred from homology"/>
<gene>
    <name evidence="2" type="ORF">CWC05_07040</name>
</gene>
<dbReference type="PANTHER" id="PTHR35024">
    <property type="entry name" value="HYPOTHETICAL CYTOSOLIC PROTEIN"/>
    <property type="match status" value="1"/>
</dbReference>
<evidence type="ECO:0008006" key="4">
    <source>
        <dbReference type="Google" id="ProtNLM"/>
    </source>
</evidence>